<evidence type="ECO:0000256" key="2">
    <source>
        <dbReference type="RuleBase" id="RU362080"/>
    </source>
</evidence>
<dbReference type="STRING" id="383372.Rcas_1056"/>
<dbReference type="SUPFAM" id="SSF143120">
    <property type="entry name" value="YefM-like"/>
    <property type="match status" value="1"/>
</dbReference>
<dbReference type="EMBL" id="CP000804">
    <property type="protein sequence ID" value="ABU57157.1"/>
    <property type="molecule type" value="Genomic_DNA"/>
</dbReference>
<evidence type="ECO:0000256" key="1">
    <source>
        <dbReference type="ARBA" id="ARBA00009981"/>
    </source>
</evidence>
<dbReference type="HOGENOM" id="CLU_2234545_0_0_0"/>
<evidence type="ECO:0000313" key="4">
    <source>
        <dbReference type="EMBL" id="ABU57157.1"/>
    </source>
</evidence>
<organism evidence="4 5">
    <name type="scientific">Roseiflexus castenholzii (strain DSM 13941 / HLO8)</name>
    <dbReference type="NCBI Taxonomy" id="383372"/>
    <lineage>
        <taxon>Bacteria</taxon>
        <taxon>Bacillati</taxon>
        <taxon>Chloroflexota</taxon>
        <taxon>Chloroflexia</taxon>
        <taxon>Chloroflexales</taxon>
        <taxon>Roseiflexineae</taxon>
        <taxon>Roseiflexaceae</taxon>
        <taxon>Roseiflexus</taxon>
    </lineage>
</organism>
<keyword evidence="3" id="KW-0175">Coiled coil</keyword>
<name>A7NI57_ROSCS</name>
<keyword evidence="5" id="KW-1185">Reference proteome</keyword>
<proteinExistence type="inferred from homology"/>
<dbReference type="eggNOG" id="COG4118">
    <property type="taxonomic scope" value="Bacteria"/>
</dbReference>
<feature type="coiled-coil region" evidence="3">
    <location>
        <begin position="26"/>
        <end position="53"/>
    </location>
</feature>
<accession>A7NI57</accession>
<dbReference type="Pfam" id="PF02604">
    <property type="entry name" value="PhdYeFM_antitox"/>
    <property type="match status" value="1"/>
</dbReference>
<sequence length="105" mass="12278">MCLAIPWFPLRMYTMRCWLSIQSRRQGMLEVNIKELRKQLAEYIARVEAGEEIIVIRQEKAVARLMPPVRPCPQFPALTEFRASIALRGEGLSETVITERRKARY</sequence>
<comment type="function">
    <text evidence="2">Antitoxin component of a type II toxin-antitoxin (TA) system.</text>
</comment>
<gene>
    <name evidence="4" type="ordered locus">Rcas_1056</name>
</gene>
<dbReference type="AlphaFoldDB" id="A7NI57"/>
<comment type="similarity">
    <text evidence="1 2">Belongs to the phD/YefM antitoxin family.</text>
</comment>
<evidence type="ECO:0000256" key="3">
    <source>
        <dbReference type="SAM" id="Coils"/>
    </source>
</evidence>
<protein>
    <recommendedName>
        <fullName evidence="2">Antitoxin</fullName>
    </recommendedName>
</protein>
<dbReference type="Proteomes" id="UP000000263">
    <property type="component" value="Chromosome"/>
</dbReference>
<reference evidence="4 5" key="1">
    <citation type="submission" date="2007-08" db="EMBL/GenBank/DDBJ databases">
        <title>Complete sequence of Roseiflexus castenholzii DSM 13941.</title>
        <authorList>
            <consortium name="US DOE Joint Genome Institute"/>
            <person name="Copeland A."/>
            <person name="Lucas S."/>
            <person name="Lapidus A."/>
            <person name="Barry K."/>
            <person name="Glavina del Rio T."/>
            <person name="Dalin E."/>
            <person name="Tice H."/>
            <person name="Pitluck S."/>
            <person name="Thompson L.S."/>
            <person name="Brettin T."/>
            <person name="Bruce D."/>
            <person name="Detter J.C."/>
            <person name="Han C."/>
            <person name="Tapia R."/>
            <person name="Schmutz J."/>
            <person name="Larimer F."/>
            <person name="Land M."/>
            <person name="Hauser L."/>
            <person name="Kyrpides N."/>
            <person name="Mikhailova N."/>
            <person name="Bryant D.A."/>
            <person name="Hanada S."/>
            <person name="Tsukatani Y."/>
            <person name="Richardson P."/>
        </authorList>
    </citation>
    <scope>NUCLEOTIDE SEQUENCE [LARGE SCALE GENOMIC DNA]</scope>
    <source>
        <strain evidence="5">DSM 13941 / HLO8</strain>
    </source>
</reference>
<dbReference type="InterPro" id="IPR006442">
    <property type="entry name" value="Antitoxin_Phd/YefM"/>
</dbReference>
<dbReference type="Gene3D" id="3.40.1620.10">
    <property type="entry name" value="YefM-like domain"/>
    <property type="match status" value="1"/>
</dbReference>
<evidence type="ECO:0000313" key="5">
    <source>
        <dbReference type="Proteomes" id="UP000000263"/>
    </source>
</evidence>
<dbReference type="InterPro" id="IPR036165">
    <property type="entry name" value="YefM-like_sf"/>
</dbReference>
<dbReference type="KEGG" id="rca:Rcas_1056"/>